<dbReference type="RefSeq" id="XP_014169741.1">
    <property type="nucleotide sequence ID" value="XM_014314266.1"/>
</dbReference>
<accession>F0XNS6</accession>
<dbReference type="AlphaFoldDB" id="F0XNS6"/>
<name>F0XNS6_GROCL</name>
<dbReference type="OrthoDB" id="1606438at2759"/>
<dbReference type="PANTHER" id="PTHR43712">
    <property type="entry name" value="PUTATIVE (AFU_ORTHOLOGUE AFUA_4G14580)-RELATED"/>
    <property type="match status" value="1"/>
</dbReference>
<dbReference type="Proteomes" id="UP000007796">
    <property type="component" value="Unassembled WGS sequence"/>
</dbReference>
<sequence>MNACARTPSSPLELLVGDLSRQAKTLADYFQSNGLPEPSFQRDAPIDVLSPEAPKEIQAVRDQLMDHALQLFQLVAGPRECLENVQTNYQYMEALRWLNYFHIFELVPLEGNISYAELAGKAAVSELRLKSIARMAMTNHLFVEPVPGFLAHSATSAALTVDQQLVDQREWQGRVLAPTIASMVTAHKK</sequence>
<evidence type="ECO:0000313" key="1">
    <source>
        <dbReference type="EMBL" id="EFX00259.1"/>
    </source>
</evidence>
<dbReference type="HOGENOM" id="CLU_1434583_0_0_1"/>
<dbReference type="EMBL" id="GL629801">
    <property type="protein sequence ID" value="EFX00259.1"/>
    <property type="molecule type" value="Genomic_DNA"/>
</dbReference>
<dbReference type="InParanoid" id="F0XNS6"/>
<proteinExistence type="predicted"/>
<dbReference type="SUPFAM" id="SSF46785">
    <property type="entry name" value="Winged helix' DNA-binding domain"/>
    <property type="match status" value="1"/>
</dbReference>
<dbReference type="GeneID" id="25980786"/>
<dbReference type="InterPro" id="IPR036388">
    <property type="entry name" value="WH-like_DNA-bd_sf"/>
</dbReference>
<keyword evidence="1" id="KW-0808">Transferase</keyword>
<dbReference type="PANTHER" id="PTHR43712:SF19">
    <property type="entry name" value="DUAL O-METHYLTRANSFERASE_FAD-DEPENDENT MONOOXYGENASE ELCB"/>
    <property type="match status" value="1"/>
</dbReference>
<protein>
    <submittedName>
        <fullName evidence="1">O-methyltransferase</fullName>
    </submittedName>
</protein>
<gene>
    <name evidence="1" type="ORF">CMQ_7261</name>
</gene>
<dbReference type="InterPro" id="IPR036390">
    <property type="entry name" value="WH_DNA-bd_sf"/>
</dbReference>
<keyword evidence="1" id="KW-0489">Methyltransferase</keyword>
<dbReference type="Gene3D" id="1.10.10.10">
    <property type="entry name" value="Winged helix-like DNA-binding domain superfamily/Winged helix DNA-binding domain"/>
    <property type="match status" value="1"/>
</dbReference>
<dbReference type="GO" id="GO:0032259">
    <property type="term" value="P:methylation"/>
    <property type="evidence" value="ECO:0007669"/>
    <property type="project" value="UniProtKB-KW"/>
</dbReference>
<keyword evidence="2" id="KW-1185">Reference proteome</keyword>
<dbReference type="GO" id="GO:0008168">
    <property type="term" value="F:methyltransferase activity"/>
    <property type="evidence" value="ECO:0007669"/>
    <property type="project" value="UniProtKB-KW"/>
</dbReference>
<evidence type="ECO:0000313" key="2">
    <source>
        <dbReference type="Proteomes" id="UP000007796"/>
    </source>
</evidence>
<reference evidence="1 2" key="1">
    <citation type="journal article" date="2011" name="Proc. Natl. Acad. Sci. U.S.A.">
        <title>Genome and transcriptome analyses of the mountain pine beetle-fungal symbiont Grosmannia clavigera, a lodgepole pine pathogen.</title>
        <authorList>
            <person name="DiGuistini S."/>
            <person name="Wang Y."/>
            <person name="Liao N.Y."/>
            <person name="Taylor G."/>
            <person name="Tanguay P."/>
            <person name="Feau N."/>
            <person name="Henrissat B."/>
            <person name="Chan S.K."/>
            <person name="Hesse-Orce U."/>
            <person name="Alamouti S.M."/>
            <person name="Tsui C.K.M."/>
            <person name="Docking R.T."/>
            <person name="Levasseur A."/>
            <person name="Haridas S."/>
            <person name="Robertson G."/>
            <person name="Birol I."/>
            <person name="Holt R.A."/>
            <person name="Marra M.A."/>
            <person name="Hamelin R.C."/>
            <person name="Hirst M."/>
            <person name="Jones S.J.M."/>
            <person name="Bohlmann J."/>
            <person name="Breuil C."/>
        </authorList>
    </citation>
    <scope>NUCLEOTIDE SEQUENCE [LARGE SCALE GENOMIC DNA]</scope>
    <source>
        <strain evidence="2">kw1407 / UAMH 11150</strain>
    </source>
</reference>
<organism evidence="2">
    <name type="scientific">Grosmannia clavigera (strain kw1407 / UAMH 11150)</name>
    <name type="common">Blue stain fungus</name>
    <name type="synonym">Graphiocladiella clavigera</name>
    <dbReference type="NCBI Taxonomy" id="655863"/>
    <lineage>
        <taxon>Eukaryota</taxon>
        <taxon>Fungi</taxon>
        <taxon>Dikarya</taxon>
        <taxon>Ascomycota</taxon>
        <taxon>Pezizomycotina</taxon>
        <taxon>Sordariomycetes</taxon>
        <taxon>Sordariomycetidae</taxon>
        <taxon>Ophiostomatales</taxon>
        <taxon>Ophiostomataceae</taxon>
        <taxon>Leptographium</taxon>
    </lineage>
</organism>